<sequence length="108" mass="11892">SSGHVLEPISTAGEIAELTEAPQALRIGAVEDSFALHIPHDVLSALFSRDADLHQRLCRNAIMDLSQRLVASNSRLDRLGEERATLETDLAAIEMELNDARMLQSMRV</sequence>
<dbReference type="SUPFAM" id="SSF51206">
    <property type="entry name" value="cAMP-binding domain-like"/>
    <property type="match status" value="1"/>
</dbReference>
<evidence type="ECO:0000256" key="1">
    <source>
        <dbReference type="SAM" id="Coils"/>
    </source>
</evidence>
<dbReference type="EMBL" id="UINC01107298">
    <property type="protein sequence ID" value="SVC72563.1"/>
    <property type="molecule type" value="Genomic_DNA"/>
</dbReference>
<name>A0A382PGQ2_9ZZZZ</name>
<evidence type="ECO:0008006" key="3">
    <source>
        <dbReference type="Google" id="ProtNLM"/>
    </source>
</evidence>
<gene>
    <name evidence="2" type="ORF">METZ01_LOCUS325417</name>
</gene>
<dbReference type="Gene3D" id="2.60.120.10">
    <property type="entry name" value="Jelly Rolls"/>
    <property type="match status" value="1"/>
</dbReference>
<evidence type="ECO:0000313" key="2">
    <source>
        <dbReference type="EMBL" id="SVC72563.1"/>
    </source>
</evidence>
<feature type="non-terminal residue" evidence="2">
    <location>
        <position position="1"/>
    </location>
</feature>
<proteinExistence type="predicted"/>
<dbReference type="InterPro" id="IPR014710">
    <property type="entry name" value="RmlC-like_jellyroll"/>
</dbReference>
<organism evidence="2">
    <name type="scientific">marine metagenome</name>
    <dbReference type="NCBI Taxonomy" id="408172"/>
    <lineage>
        <taxon>unclassified sequences</taxon>
        <taxon>metagenomes</taxon>
        <taxon>ecological metagenomes</taxon>
    </lineage>
</organism>
<accession>A0A382PGQ2</accession>
<dbReference type="InterPro" id="IPR018490">
    <property type="entry name" value="cNMP-bd_dom_sf"/>
</dbReference>
<dbReference type="AlphaFoldDB" id="A0A382PGQ2"/>
<reference evidence="2" key="1">
    <citation type="submission" date="2018-05" db="EMBL/GenBank/DDBJ databases">
        <authorList>
            <person name="Lanie J.A."/>
            <person name="Ng W.-L."/>
            <person name="Kazmierczak K.M."/>
            <person name="Andrzejewski T.M."/>
            <person name="Davidsen T.M."/>
            <person name="Wayne K.J."/>
            <person name="Tettelin H."/>
            <person name="Glass J.I."/>
            <person name="Rusch D."/>
            <person name="Podicherti R."/>
            <person name="Tsui H.-C.T."/>
            <person name="Winkler M.E."/>
        </authorList>
    </citation>
    <scope>NUCLEOTIDE SEQUENCE</scope>
</reference>
<feature type="coiled-coil region" evidence="1">
    <location>
        <begin position="62"/>
        <end position="103"/>
    </location>
</feature>
<keyword evidence="1" id="KW-0175">Coiled coil</keyword>
<protein>
    <recommendedName>
        <fullName evidence="3">Cyclic nucleotide-binding domain-containing protein</fullName>
    </recommendedName>
</protein>